<organism evidence="3 4">
    <name type="scientific">Anthostomella pinea</name>
    <dbReference type="NCBI Taxonomy" id="933095"/>
    <lineage>
        <taxon>Eukaryota</taxon>
        <taxon>Fungi</taxon>
        <taxon>Dikarya</taxon>
        <taxon>Ascomycota</taxon>
        <taxon>Pezizomycotina</taxon>
        <taxon>Sordariomycetes</taxon>
        <taxon>Xylariomycetidae</taxon>
        <taxon>Xylariales</taxon>
        <taxon>Xylariaceae</taxon>
        <taxon>Anthostomella</taxon>
    </lineage>
</organism>
<dbReference type="PANTHER" id="PTHR21310">
    <property type="entry name" value="AMINOGLYCOSIDE PHOSPHOTRANSFERASE-RELATED-RELATED"/>
    <property type="match status" value="1"/>
</dbReference>
<evidence type="ECO:0000313" key="3">
    <source>
        <dbReference type="EMBL" id="CAJ2510062.1"/>
    </source>
</evidence>
<feature type="region of interest" description="Disordered" evidence="1">
    <location>
        <begin position="1"/>
        <end position="41"/>
    </location>
</feature>
<accession>A0AAI8VTA3</accession>
<dbReference type="InterPro" id="IPR051678">
    <property type="entry name" value="AGP_Transferase"/>
</dbReference>
<dbReference type="SUPFAM" id="SSF56112">
    <property type="entry name" value="Protein kinase-like (PK-like)"/>
    <property type="match status" value="1"/>
</dbReference>
<keyword evidence="4" id="KW-1185">Reference proteome</keyword>
<sequence length="373" mass="41334">MDSTSSSSPAQKSASYIDPSIPSYPSRGNINRAESETESMDSYDLSFEERLPKIRELCQMIWPEINHTHTQVAELRGGGWNKIISIETLEDDVVHQYILRIPMDPFDVSQNVAILTYLWGCTPFSIPKVIHFDTTHDNPLDYPYIIITRLAGQDLGQFTAPSAGLMEAADDGPNLKSDSPVKLAPFGTMQVSLLGRLDESKVAAEEYSLLTADNFRNEPPGLSAKDVLLLAFRRKIDQAIEDMYDDGLLEDKTICLWHTDLFPRYIMVDTDTDEGTPRIIGVLDWDQAGFAPRFITCRPPDWLWGPGVDVANERDDGTVHDENSTEAVLGSLVSASEDEPLAPVEPQSPEAKEIKSAFDLAAGETYVAAAYDS</sequence>
<proteinExistence type="predicted"/>
<comment type="caution">
    <text evidence="3">The sequence shown here is derived from an EMBL/GenBank/DDBJ whole genome shotgun (WGS) entry which is preliminary data.</text>
</comment>
<reference evidence="3" key="1">
    <citation type="submission" date="2023-10" db="EMBL/GenBank/DDBJ databases">
        <authorList>
            <person name="Hackl T."/>
        </authorList>
    </citation>
    <scope>NUCLEOTIDE SEQUENCE</scope>
</reference>
<feature type="compositionally biased region" description="Low complexity" evidence="1">
    <location>
        <begin position="1"/>
        <end position="26"/>
    </location>
</feature>
<feature type="domain" description="Aminoglycoside phosphotransferase" evidence="2">
    <location>
        <begin position="96"/>
        <end position="293"/>
    </location>
</feature>
<dbReference type="Proteomes" id="UP001295740">
    <property type="component" value="Unassembled WGS sequence"/>
</dbReference>
<evidence type="ECO:0000313" key="4">
    <source>
        <dbReference type="Proteomes" id="UP001295740"/>
    </source>
</evidence>
<name>A0AAI8VTA3_9PEZI</name>
<dbReference type="InterPro" id="IPR011009">
    <property type="entry name" value="Kinase-like_dom_sf"/>
</dbReference>
<gene>
    <name evidence="3" type="ORF">KHLLAP_LOCUS10530</name>
</gene>
<dbReference type="PANTHER" id="PTHR21310:SF56">
    <property type="entry name" value="AMINOGLYCOSIDE PHOSPHOTRANSFERASE DOMAIN-CONTAINING PROTEIN"/>
    <property type="match status" value="1"/>
</dbReference>
<dbReference type="EMBL" id="CAUWAG010000013">
    <property type="protein sequence ID" value="CAJ2510062.1"/>
    <property type="molecule type" value="Genomic_DNA"/>
</dbReference>
<evidence type="ECO:0000256" key="1">
    <source>
        <dbReference type="SAM" id="MobiDB-lite"/>
    </source>
</evidence>
<dbReference type="InterPro" id="IPR002575">
    <property type="entry name" value="Aminoglycoside_PTrfase"/>
</dbReference>
<protein>
    <submittedName>
        <fullName evidence="3">Uu.00g059620.m01.CDS01</fullName>
    </submittedName>
</protein>
<dbReference type="Pfam" id="PF01636">
    <property type="entry name" value="APH"/>
    <property type="match status" value="1"/>
</dbReference>
<evidence type="ECO:0000259" key="2">
    <source>
        <dbReference type="Pfam" id="PF01636"/>
    </source>
</evidence>
<dbReference type="AlphaFoldDB" id="A0AAI8VTA3"/>